<proteinExistence type="inferred from homology"/>
<evidence type="ECO:0000256" key="8">
    <source>
        <dbReference type="SAM" id="SignalP"/>
    </source>
</evidence>
<dbReference type="EC" id="3.2.1.8" evidence="6"/>
<dbReference type="Proteomes" id="UP000033483">
    <property type="component" value="Unassembled WGS sequence"/>
</dbReference>
<dbReference type="Pfam" id="PF00331">
    <property type="entry name" value="Glyco_hydro_10"/>
    <property type="match status" value="1"/>
</dbReference>
<organism evidence="10 11">
    <name type="scientific">Thielaviopsis punctulata</name>
    <dbReference type="NCBI Taxonomy" id="72032"/>
    <lineage>
        <taxon>Eukaryota</taxon>
        <taxon>Fungi</taxon>
        <taxon>Dikarya</taxon>
        <taxon>Ascomycota</taxon>
        <taxon>Pezizomycotina</taxon>
        <taxon>Sordariomycetes</taxon>
        <taxon>Hypocreomycetidae</taxon>
        <taxon>Microascales</taxon>
        <taxon>Ceratocystidaceae</taxon>
        <taxon>Thielaviopsis</taxon>
    </lineage>
</organism>
<feature type="domain" description="GH10" evidence="9">
    <location>
        <begin position="123"/>
        <end position="424"/>
    </location>
</feature>
<dbReference type="SUPFAM" id="SSF51445">
    <property type="entry name" value="(Trans)glycosidases"/>
    <property type="match status" value="1"/>
</dbReference>
<dbReference type="PRINTS" id="PR00134">
    <property type="entry name" value="GLHYDRLASE10"/>
</dbReference>
<dbReference type="GO" id="GO:0000272">
    <property type="term" value="P:polysaccharide catabolic process"/>
    <property type="evidence" value="ECO:0007669"/>
    <property type="project" value="UniProtKB-KW"/>
</dbReference>
<dbReference type="PROSITE" id="PS51760">
    <property type="entry name" value="GH10_2"/>
    <property type="match status" value="1"/>
</dbReference>
<evidence type="ECO:0000313" key="11">
    <source>
        <dbReference type="Proteomes" id="UP000033483"/>
    </source>
</evidence>
<sequence>MKSVAINALLGLLATSGAVDARHRHHRRSCKASSVLSSAVATPTADASSVSRTLTVTPLLSTLSLVPTPSSSASSAAATTLLSSVVPSVTSAAESAAPTAADSSSVAAPSSTASATKSASTPLSTNMSLNDLWKAHGHLYVGAATDENLLIQYGEKEKSVLQSEYGQITPENSMKWDAIEPTLNNFDFSAADYTVAYAESNNMIVRGHTLVWHEQLPDYVSNITDKDTLKEVMVNHITTVMKHYKGKVYSWDVLNEIFNYDGTMRQTVFYNVIGEEYVSIAFNAARAADPNAKLYINEYGLDSPDAAKLVNGMVPKMKQWLAEGIPIDGIGSQSHLIGGEVSTVPAAIQALADTGVEEIGLTEMDISGAASADYVTVFNGCLAVPKCVGITIWGVSDADAWRSGAVLFNDDFQPKPAVAALKEDMAS</sequence>
<evidence type="ECO:0000256" key="4">
    <source>
        <dbReference type="ARBA" id="ARBA00023295"/>
    </source>
</evidence>
<dbReference type="PANTHER" id="PTHR31490:SF76">
    <property type="entry name" value="ENDO-1,4-BETA-XYLANASE C"/>
    <property type="match status" value="1"/>
</dbReference>
<evidence type="ECO:0000256" key="6">
    <source>
        <dbReference type="RuleBase" id="RU361174"/>
    </source>
</evidence>
<evidence type="ECO:0000259" key="9">
    <source>
        <dbReference type="PROSITE" id="PS51760"/>
    </source>
</evidence>
<dbReference type="GO" id="GO:0031176">
    <property type="term" value="F:endo-1,4-beta-xylanase activity"/>
    <property type="evidence" value="ECO:0007669"/>
    <property type="project" value="UniProtKB-EC"/>
</dbReference>
<feature type="signal peptide" evidence="8">
    <location>
        <begin position="1"/>
        <end position="21"/>
    </location>
</feature>
<keyword evidence="3 6" id="KW-0119">Carbohydrate metabolism</keyword>
<comment type="catalytic activity">
    <reaction evidence="6">
        <text>Endohydrolysis of (1-&gt;4)-beta-D-xylosidic linkages in xylans.</text>
        <dbReference type="EC" id="3.2.1.8"/>
    </reaction>
</comment>
<keyword evidence="11" id="KW-1185">Reference proteome</keyword>
<name>A0A0F4ZI52_9PEZI</name>
<comment type="similarity">
    <text evidence="1 6">Belongs to the glycosyl hydrolase 10 (cellulase F) family.</text>
</comment>
<evidence type="ECO:0000313" key="10">
    <source>
        <dbReference type="EMBL" id="KKA29568.1"/>
    </source>
</evidence>
<dbReference type="Gene3D" id="3.20.20.80">
    <property type="entry name" value="Glycosidases"/>
    <property type="match status" value="1"/>
</dbReference>
<dbReference type="EMBL" id="LAEV01000782">
    <property type="protein sequence ID" value="KKA29568.1"/>
    <property type="molecule type" value="Genomic_DNA"/>
</dbReference>
<feature type="region of interest" description="Disordered" evidence="7">
    <location>
        <begin position="96"/>
        <end position="123"/>
    </location>
</feature>
<dbReference type="SMART" id="SM00633">
    <property type="entry name" value="Glyco_10"/>
    <property type="match status" value="1"/>
</dbReference>
<keyword evidence="4 6" id="KW-0326">Glycosidase</keyword>
<reference evidence="10 11" key="1">
    <citation type="submission" date="2015-03" db="EMBL/GenBank/DDBJ databases">
        <authorList>
            <person name="Radwan O."/>
            <person name="Al-Naeli F.A."/>
            <person name="Rendon G.A."/>
            <person name="Fields C."/>
        </authorList>
    </citation>
    <scope>NUCLEOTIDE SEQUENCE [LARGE SCALE GENOMIC DNA]</scope>
    <source>
        <strain evidence="10">CR-DP1</strain>
    </source>
</reference>
<dbReference type="InterPro" id="IPR017853">
    <property type="entry name" value="GH"/>
</dbReference>
<evidence type="ECO:0000256" key="1">
    <source>
        <dbReference type="ARBA" id="ARBA00007495"/>
    </source>
</evidence>
<accession>A0A0F4ZI52</accession>
<dbReference type="OrthoDB" id="3055998at2759"/>
<gene>
    <name evidence="10" type="ORF">TD95_001656</name>
</gene>
<comment type="caution">
    <text evidence="10">The sequence shown here is derived from an EMBL/GenBank/DDBJ whole genome shotgun (WGS) entry which is preliminary data.</text>
</comment>
<dbReference type="AlphaFoldDB" id="A0A0F4ZI52"/>
<keyword evidence="8" id="KW-0732">Signal</keyword>
<evidence type="ECO:0000256" key="3">
    <source>
        <dbReference type="ARBA" id="ARBA00023277"/>
    </source>
</evidence>
<evidence type="ECO:0000256" key="7">
    <source>
        <dbReference type="SAM" id="MobiDB-lite"/>
    </source>
</evidence>
<keyword evidence="2 6" id="KW-0378">Hydrolase</keyword>
<keyword evidence="5 6" id="KW-0624">Polysaccharide degradation</keyword>
<protein>
    <recommendedName>
        <fullName evidence="6">Beta-xylanase</fullName>
        <ecNumber evidence="6">3.2.1.8</ecNumber>
    </recommendedName>
</protein>
<evidence type="ECO:0000256" key="2">
    <source>
        <dbReference type="ARBA" id="ARBA00022801"/>
    </source>
</evidence>
<evidence type="ECO:0000256" key="5">
    <source>
        <dbReference type="ARBA" id="ARBA00023326"/>
    </source>
</evidence>
<dbReference type="PANTHER" id="PTHR31490">
    <property type="entry name" value="GLYCOSYL HYDROLASE"/>
    <property type="match status" value="1"/>
</dbReference>
<dbReference type="InterPro" id="IPR001000">
    <property type="entry name" value="GH10_dom"/>
</dbReference>
<feature type="chain" id="PRO_5002482671" description="Beta-xylanase" evidence="8">
    <location>
        <begin position="22"/>
        <end position="427"/>
    </location>
</feature>
<dbReference type="InterPro" id="IPR044846">
    <property type="entry name" value="GH10"/>
</dbReference>